<keyword evidence="2" id="KW-0547">Nucleotide-binding</keyword>
<keyword evidence="3" id="KW-0067">ATP-binding</keyword>
<dbReference type="EC" id="6.3.4.15" evidence="5"/>
<proteinExistence type="predicted"/>
<comment type="caution">
    <text evidence="8">The sequence shown here is derived from an EMBL/GenBank/DDBJ whole genome shotgun (WGS) entry which is preliminary data.</text>
</comment>
<reference evidence="8 9" key="1">
    <citation type="submission" date="2019-02" db="EMBL/GenBank/DDBJ databases">
        <title>Siculibacillus lacustris gen. nov., sp. nov., a new rosette-forming bacterium isolated from a freshwater crater lake (Lake St. Ana, Romania).</title>
        <authorList>
            <person name="Felfoldi T."/>
            <person name="Marton Z."/>
            <person name="Szabo A."/>
            <person name="Mentes A."/>
            <person name="Boka K."/>
            <person name="Marialigeti K."/>
            <person name="Mathe I."/>
            <person name="Koncz M."/>
            <person name="Schumann P."/>
            <person name="Toth E."/>
        </authorList>
    </citation>
    <scope>NUCLEOTIDE SEQUENCE [LARGE SCALE GENOMIC DNA]</scope>
    <source>
        <strain evidence="8 9">SA-279</strain>
    </source>
</reference>
<sequence>MGERKSAGDRWTIAGGRGSWPVLRFPEIGSTNDEALARARAGLSGERWFVADRQTSGRGRRGRVWTSEIGNLYASALLIDPCAPEHLPEIPFVAAVAVHAAVAGRSAATLPALKWPNDLMFAGRKVAGLLLESSRLDDGRMAVAIGFGVNCISFPAGTETPATCLLTEGLTIYPEVLLADLDATLRATLADWDRGRDFAAIRRRWLAAATGLGGPIRVRLADGERNGLFEAIDETGRLVLVEEDGRRRLVSAGDVFFPPVGGNEVK</sequence>
<dbReference type="InterPro" id="IPR003142">
    <property type="entry name" value="BPL_C"/>
</dbReference>
<evidence type="ECO:0000313" key="8">
    <source>
        <dbReference type="EMBL" id="TBW36950.1"/>
    </source>
</evidence>
<dbReference type="Proteomes" id="UP000292781">
    <property type="component" value="Unassembled WGS sequence"/>
</dbReference>
<dbReference type="InterPro" id="IPR004143">
    <property type="entry name" value="BPL_LPL_catalytic"/>
</dbReference>
<dbReference type="CDD" id="cd16442">
    <property type="entry name" value="BPL"/>
    <property type="match status" value="1"/>
</dbReference>
<dbReference type="InterPro" id="IPR045864">
    <property type="entry name" value="aa-tRNA-synth_II/BPL/LPL"/>
</dbReference>
<dbReference type="GO" id="GO:0005524">
    <property type="term" value="F:ATP binding"/>
    <property type="evidence" value="ECO:0007669"/>
    <property type="project" value="UniProtKB-KW"/>
</dbReference>
<comment type="catalytic activity">
    <reaction evidence="6">
        <text>biotin + L-lysyl-[protein] + ATP = N(6)-biotinyl-L-lysyl-[protein] + AMP + diphosphate + H(+)</text>
        <dbReference type="Rhea" id="RHEA:11756"/>
        <dbReference type="Rhea" id="RHEA-COMP:9752"/>
        <dbReference type="Rhea" id="RHEA-COMP:10505"/>
        <dbReference type="ChEBI" id="CHEBI:15378"/>
        <dbReference type="ChEBI" id="CHEBI:29969"/>
        <dbReference type="ChEBI" id="CHEBI:30616"/>
        <dbReference type="ChEBI" id="CHEBI:33019"/>
        <dbReference type="ChEBI" id="CHEBI:57586"/>
        <dbReference type="ChEBI" id="CHEBI:83144"/>
        <dbReference type="ChEBI" id="CHEBI:456215"/>
        <dbReference type="EC" id="6.3.4.15"/>
    </reaction>
</comment>
<dbReference type="AlphaFoldDB" id="A0A4Q9VMU4"/>
<evidence type="ECO:0000256" key="1">
    <source>
        <dbReference type="ARBA" id="ARBA00022598"/>
    </source>
</evidence>
<evidence type="ECO:0000313" key="9">
    <source>
        <dbReference type="Proteomes" id="UP000292781"/>
    </source>
</evidence>
<dbReference type="InterPro" id="IPR008988">
    <property type="entry name" value="Transcriptional_repressor_C"/>
</dbReference>
<evidence type="ECO:0000256" key="4">
    <source>
        <dbReference type="ARBA" id="ARBA00023267"/>
    </source>
</evidence>
<dbReference type="Pfam" id="PF03099">
    <property type="entry name" value="BPL_LplA_LipB"/>
    <property type="match status" value="1"/>
</dbReference>
<keyword evidence="4" id="KW-0092">Biotin</keyword>
<dbReference type="SUPFAM" id="SSF50037">
    <property type="entry name" value="C-terminal domain of transcriptional repressors"/>
    <property type="match status" value="1"/>
</dbReference>
<evidence type="ECO:0000256" key="3">
    <source>
        <dbReference type="ARBA" id="ARBA00022840"/>
    </source>
</evidence>
<gene>
    <name evidence="8" type="ORF">EYW49_12400</name>
</gene>
<evidence type="ECO:0000256" key="2">
    <source>
        <dbReference type="ARBA" id="ARBA00022741"/>
    </source>
</evidence>
<keyword evidence="1 8" id="KW-0436">Ligase</keyword>
<dbReference type="GO" id="GO:0005737">
    <property type="term" value="C:cytoplasm"/>
    <property type="evidence" value="ECO:0007669"/>
    <property type="project" value="TreeGrafter"/>
</dbReference>
<dbReference type="InterPro" id="IPR004408">
    <property type="entry name" value="Biotin_CoA_COase_ligase"/>
</dbReference>
<evidence type="ECO:0000256" key="6">
    <source>
        <dbReference type="ARBA" id="ARBA00047846"/>
    </source>
</evidence>
<evidence type="ECO:0000259" key="7">
    <source>
        <dbReference type="PROSITE" id="PS51733"/>
    </source>
</evidence>
<feature type="domain" description="BPL/LPL catalytic" evidence="7">
    <location>
        <begin position="17"/>
        <end position="193"/>
    </location>
</feature>
<dbReference type="PANTHER" id="PTHR12835">
    <property type="entry name" value="BIOTIN PROTEIN LIGASE"/>
    <property type="match status" value="1"/>
</dbReference>
<dbReference type="NCBIfam" id="TIGR00121">
    <property type="entry name" value="birA_ligase"/>
    <property type="match status" value="1"/>
</dbReference>
<dbReference type="GO" id="GO:0004077">
    <property type="term" value="F:biotin--[biotin carboxyl-carrier protein] ligase activity"/>
    <property type="evidence" value="ECO:0007669"/>
    <property type="project" value="UniProtKB-EC"/>
</dbReference>
<dbReference type="PANTHER" id="PTHR12835:SF5">
    <property type="entry name" value="BIOTIN--PROTEIN LIGASE"/>
    <property type="match status" value="1"/>
</dbReference>
<dbReference type="RefSeq" id="WP_131309899.1">
    <property type="nucleotide sequence ID" value="NZ_SJFN01000017.1"/>
</dbReference>
<keyword evidence="9" id="KW-1185">Reference proteome</keyword>
<accession>A0A4Q9VMU4</accession>
<dbReference type="Pfam" id="PF02237">
    <property type="entry name" value="BPL_C"/>
    <property type="match status" value="1"/>
</dbReference>
<dbReference type="SUPFAM" id="SSF55681">
    <property type="entry name" value="Class II aaRS and biotin synthetases"/>
    <property type="match status" value="1"/>
</dbReference>
<dbReference type="OrthoDB" id="9807064at2"/>
<protein>
    <recommendedName>
        <fullName evidence="5">biotin--[biotin carboxyl-carrier protein] ligase</fullName>
        <ecNumber evidence="5">6.3.4.15</ecNumber>
    </recommendedName>
</protein>
<dbReference type="Gene3D" id="2.30.30.100">
    <property type="match status" value="1"/>
</dbReference>
<name>A0A4Q9VMU4_9HYPH</name>
<organism evidence="8 9">
    <name type="scientific">Siculibacillus lacustris</name>
    <dbReference type="NCBI Taxonomy" id="1549641"/>
    <lineage>
        <taxon>Bacteria</taxon>
        <taxon>Pseudomonadati</taxon>
        <taxon>Pseudomonadota</taxon>
        <taxon>Alphaproteobacteria</taxon>
        <taxon>Hyphomicrobiales</taxon>
        <taxon>Ancalomicrobiaceae</taxon>
        <taxon>Siculibacillus</taxon>
    </lineage>
</organism>
<dbReference type="PROSITE" id="PS51733">
    <property type="entry name" value="BPL_LPL_CATALYTIC"/>
    <property type="match status" value="1"/>
</dbReference>
<dbReference type="EMBL" id="SJFN01000017">
    <property type="protein sequence ID" value="TBW36950.1"/>
    <property type="molecule type" value="Genomic_DNA"/>
</dbReference>
<dbReference type="Gene3D" id="3.30.930.10">
    <property type="entry name" value="Bira Bifunctional Protein, Domain 2"/>
    <property type="match status" value="1"/>
</dbReference>
<evidence type="ECO:0000256" key="5">
    <source>
        <dbReference type="ARBA" id="ARBA00024227"/>
    </source>
</evidence>